<feature type="transmembrane region" description="Helical" evidence="2">
    <location>
        <begin position="153"/>
        <end position="171"/>
    </location>
</feature>
<evidence type="ECO:0000256" key="3">
    <source>
        <dbReference type="SAM" id="SignalP"/>
    </source>
</evidence>
<organism evidence="4 5">
    <name type="scientific">Paramarasmius palmivorus</name>
    <dbReference type="NCBI Taxonomy" id="297713"/>
    <lineage>
        <taxon>Eukaryota</taxon>
        <taxon>Fungi</taxon>
        <taxon>Dikarya</taxon>
        <taxon>Basidiomycota</taxon>
        <taxon>Agaricomycotina</taxon>
        <taxon>Agaricomycetes</taxon>
        <taxon>Agaricomycetidae</taxon>
        <taxon>Agaricales</taxon>
        <taxon>Marasmiineae</taxon>
        <taxon>Marasmiaceae</taxon>
        <taxon>Paramarasmius</taxon>
    </lineage>
</organism>
<feature type="chain" id="PRO_5043765715" evidence="3">
    <location>
        <begin position="21"/>
        <end position="366"/>
    </location>
</feature>
<feature type="transmembrane region" description="Helical" evidence="2">
    <location>
        <begin position="224"/>
        <end position="247"/>
    </location>
</feature>
<keyword evidence="2" id="KW-0812">Transmembrane</keyword>
<dbReference type="InterPro" id="IPR038213">
    <property type="entry name" value="IFI6/IFI27-like_sf"/>
</dbReference>
<feature type="compositionally biased region" description="Basic and acidic residues" evidence="1">
    <location>
        <begin position="33"/>
        <end position="51"/>
    </location>
</feature>
<name>A0AAW0BGT9_9AGAR</name>
<protein>
    <submittedName>
        <fullName evidence="4">Uncharacterized protein</fullName>
    </submittedName>
</protein>
<comment type="caution">
    <text evidence="4">The sequence shown here is derived from an EMBL/GenBank/DDBJ whole genome shotgun (WGS) entry which is preliminary data.</text>
</comment>
<evidence type="ECO:0000256" key="2">
    <source>
        <dbReference type="SAM" id="Phobius"/>
    </source>
</evidence>
<sequence length="366" mass="40214">MVSARVPFFVLFGLIFRSLGQEISGSSGVDGNGMERREDGLKGTGDGRPDEAVSSPMSERDLQLRDFVFPEIKLPEIKLPEIHVPPLEELNEIGAKLEVAIKSFEEAFVKEKENIEHTLYAVSSFISVQVDLLPDEIKSIIRGFDDFRNQHPTLFVIAVGTVGVITAQLMLPQVMLSILGALGFSPLGPVVGSWAAALQSTIYGPNTGGIFAILQSITMSAQRVWPITVFTSIVSLAIGIGLVALLAREEVRDLVKEWSVATPFPEIVAGGVAYGALEVWMVQLSDKMSDAGVPHVQWLDFAVQAVFQHLEDLQDARAVRAETLDQNMLYLNLYKSSVNFAMIVRNDKPRNVAINDAVYHQLLKPR</sequence>
<accession>A0AAW0BGT9</accession>
<dbReference type="AlphaFoldDB" id="A0AAW0BGT9"/>
<proteinExistence type="predicted"/>
<reference evidence="4 5" key="1">
    <citation type="submission" date="2024-01" db="EMBL/GenBank/DDBJ databases">
        <title>A draft genome for a cacao thread blight-causing isolate of Paramarasmius palmivorus.</title>
        <authorList>
            <person name="Baruah I.K."/>
            <person name="Bukari Y."/>
            <person name="Amoako-Attah I."/>
            <person name="Meinhardt L.W."/>
            <person name="Bailey B.A."/>
            <person name="Cohen S.P."/>
        </authorList>
    </citation>
    <scope>NUCLEOTIDE SEQUENCE [LARGE SCALE GENOMIC DNA]</scope>
    <source>
        <strain evidence="4 5">GH-12</strain>
    </source>
</reference>
<evidence type="ECO:0000313" key="5">
    <source>
        <dbReference type="Proteomes" id="UP001383192"/>
    </source>
</evidence>
<dbReference type="Proteomes" id="UP001383192">
    <property type="component" value="Unassembled WGS sequence"/>
</dbReference>
<feature type="transmembrane region" description="Helical" evidence="2">
    <location>
        <begin position="178"/>
        <end position="197"/>
    </location>
</feature>
<gene>
    <name evidence="4" type="ORF">VNI00_016288</name>
</gene>
<feature type="signal peptide" evidence="3">
    <location>
        <begin position="1"/>
        <end position="20"/>
    </location>
</feature>
<feature type="region of interest" description="Disordered" evidence="1">
    <location>
        <begin position="27"/>
        <end position="58"/>
    </location>
</feature>
<keyword evidence="2" id="KW-0472">Membrane</keyword>
<keyword evidence="2" id="KW-1133">Transmembrane helix</keyword>
<dbReference type="EMBL" id="JAYKXP010000124">
    <property type="protein sequence ID" value="KAK7024437.1"/>
    <property type="molecule type" value="Genomic_DNA"/>
</dbReference>
<evidence type="ECO:0000313" key="4">
    <source>
        <dbReference type="EMBL" id="KAK7024437.1"/>
    </source>
</evidence>
<dbReference type="Gene3D" id="6.10.110.10">
    <property type="match status" value="1"/>
</dbReference>
<keyword evidence="3" id="KW-0732">Signal</keyword>
<keyword evidence="5" id="KW-1185">Reference proteome</keyword>
<evidence type="ECO:0000256" key="1">
    <source>
        <dbReference type="SAM" id="MobiDB-lite"/>
    </source>
</evidence>